<evidence type="ECO:0000313" key="2">
    <source>
        <dbReference type="EMBL" id="AVK96643.1"/>
    </source>
</evidence>
<protein>
    <submittedName>
        <fullName evidence="2">Uncharacterized protein</fullName>
    </submittedName>
</protein>
<sequence>MHKSFIKGICIVMALLIFVTIYLKYQPTTSVKLTQNNSSQYASEEIAQKLQRTQLTKKIIIALRDEGYHPDSTIEYLIDSSDNQIITISLHNLEKIDNRTESKIQKIVNNIAKKNNFNLFIVDVQLTDRN</sequence>
<reference evidence="2 4" key="1">
    <citation type="submission" date="2017-03" db="EMBL/GenBank/DDBJ databases">
        <title>The whole genome sequencing and assembly of Lysinibacillus sphaericus DSM 28T strain.</title>
        <authorList>
            <person name="Lee Y.-J."/>
            <person name="Yi H."/>
            <person name="Bahn Y.-S."/>
            <person name="Kim J.F."/>
            <person name="Lee D.-W."/>
        </authorList>
    </citation>
    <scope>NUCLEOTIDE SEQUENCE [LARGE SCALE GENOMIC DNA]</scope>
    <source>
        <strain evidence="2 4">DSM 28</strain>
    </source>
</reference>
<dbReference type="Proteomes" id="UP000238825">
    <property type="component" value="Chromosome"/>
</dbReference>
<evidence type="ECO:0000313" key="4">
    <source>
        <dbReference type="Proteomes" id="UP000238825"/>
    </source>
</evidence>
<keyword evidence="1" id="KW-0812">Transmembrane</keyword>
<keyword evidence="1" id="KW-0472">Membrane</keyword>
<organism evidence="2 4">
    <name type="scientific">Lysinibacillus sphaericus</name>
    <name type="common">Bacillus sphaericus</name>
    <dbReference type="NCBI Taxonomy" id="1421"/>
    <lineage>
        <taxon>Bacteria</taxon>
        <taxon>Bacillati</taxon>
        <taxon>Bacillota</taxon>
        <taxon>Bacilli</taxon>
        <taxon>Bacillales</taxon>
        <taxon>Bacillaceae</taxon>
        <taxon>Lysinibacillus</taxon>
    </lineage>
</organism>
<accession>A0A2S0JZT1</accession>
<evidence type="ECO:0000256" key="1">
    <source>
        <dbReference type="SAM" id="Phobius"/>
    </source>
</evidence>
<dbReference type="EMBL" id="CP019980">
    <property type="protein sequence ID" value="AVK96643.1"/>
    <property type="molecule type" value="Genomic_DNA"/>
</dbReference>
<dbReference type="RefSeq" id="WP_024364922.1">
    <property type="nucleotide sequence ID" value="NZ_BJNS01000048.1"/>
</dbReference>
<proteinExistence type="predicted"/>
<dbReference type="AlphaFoldDB" id="A0A2S0JZT1"/>
<keyword evidence="1" id="KW-1133">Transmembrane helix</keyword>
<name>A0A2S0JZT1_LYSSH</name>
<evidence type="ECO:0000313" key="3">
    <source>
        <dbReference type="EMBL" id="SUV17557.1"/>
    </source>
</evidence>
<feature type="transmembrane region" description="Helical" evidence="1">
    <location>
        <begin position="6"/>
        <end position="25"/>
    </location>
</feature>
<gene>
    <name evidence="2" type="ORF">LS41612_10360</name>
    <name evidence="3" type="ORF">NCTC10338_02660</name>
</gene>
<dbReference type="GeneID" id="48276605"/>
<dbReference type="Proteomes" id="UP000255295">
    <property type="component" value="Unassembled WGS sequence"/>
</dbReference>
<reference evidence="3 5" key="2">
    <citation type="submission" date="2018-06" db="EMBL/GenBank/DDBJ databases">
        <authorList>
            <consortium name="Pathogen Informatics"/>
            <person name="Doyle S."/>
        </authorList>
    </citation>
    <scope>NUCLEOTIDE SEQUENCE [LARGE SCALE GENOMIC DNA]</scope>
    <source>
        <strain evidence="3 5">NCTC10338</strain>
    </source>
</reference>
<dbReference type="EMBL" id="UFSZ01000001">
    <property type="protein sequence ID" value="SUV17557.1"/>
    <property type="molecule type" value="Genomic_DNA"/>
</dbReference>
<evidence type="ECO:0000313" key="5">
    <source>
        <dbReference type="Proteomes" id="UP000255295"/>
    </source>
</evidence>